<proteinExistence type="inferred from homology"/>
<dbReference type="SMART" id="SM01043">
    <property type="entry name" value="BTAD"/>
    <property type="match status" value="1"/>
</dbReference>
<dbReference type="SUPFAM" id="SSF46894">
    <property type="entry name" value="C-terminal effector domain of the bipartite response regulators"/>
    <property type="match status" value="1"/>
</dbReference>
<evidence type="ECO:0000256" key="5">
    <source>
        <dbReference type="PROSITE-ProRule" id="PRU01091"/>
    </source>
</evidence>
<dbReference type="PANTHER" id="PTHR35807">
    <property type="entry name" value="TRANSCRIPTIONAL REGULATOR REDD-RELATED"/>
    <property type="match status" value="1"/>
</dbReference>
<dbReference type="GO" id="GO:0003677">
    <property type="term" value="F:DNA binding"/>
    <property type="evidence" value="ECO:0007669"/>
    <property type="project" value="UniProtKB-UniRule"/>
</dbReference>
<dbReference type="RefSeq" id="WP_179767044.1">
    <property type="nucleotide sequence ID" value="NZ_JACCFO010000001.1"/>
</dbReference>
<dbReference type="AlphaFoldDB" id="A0A853BLH1"/>
<dbReference type="InterPro" id="IPR016032">
    <property type="entry name" value="Sig_transdc_resp-reg_C-effctor"/>
</dbReference>
<dbReference type="Gene3D" id="1.25.40.10">
    <property type="entry name" value="Tetratricopeptide repeat domain"/>
    <property type="match status" value="1"/>
</dbReference>
<dbReference type="SMART" id="SM00862">
    <property type="entry name" value="Trans_reg_C"/>
    <property type="match status" value="1"/>
</dbReference>
<dbReference type="InterPro" id="IPR036388">
    <property type="entry name" value="WH-like_DNA-bd_sf"/>
</dbReference>
<protein>
    <submittedName>
        <fullName evidence="7">DNA-binding SARP family transcriptional activator</fullName>
    </submittedName>
</protein>
<reference evidence="7 8" key="1">
    <citation type="submission" date="2020-07" db="EMBL/GenBank/DDBJ databases">
        <title>Sequencing the genomes of 1000 actinobacteria strains.</title>
        <authorList>
            <person name="Klenk H.-P."/>
        </authorList>
    </citation>
    <scope>NUCLEOTIDE SEQUENCE [LARGE SCALE GENOMIC DNA]</scope>
    <source>
        <strain evidence="7 8">DSM 45927</strain>
    </source>
</reference>
<dbReference type="InterPro" id="IPR001867">
    <property type="entry name" value="OmpR/PhoB-type_DNA-bd"/>
</dbReference>
<feature type="domain" description="OmpR/PhoB-type" evidence="6">
    <location>
        <begin position="1"/>
        <end position="95"/>
    </location>
</feature>
<evidence type="ECO:0000313" key="8">
    <source>
        <dbReference type="Proteomes" id="UP000575985"/>
    </source>
</evidence>
<dbReference type="Pfam" id="PF00486">
    <property type="entry name" value="Trans_reg_C"/>
    <property type="match status" value="1"/>
</dbReference>
<dbReference type="InterPro" id="IPR051677">
    <property type="entry name" value="AfsR-DnrI-RedD_regulator"/>
</dbReference>
<dbReference type="GO" id="GO:0000160">
    <property type="term" value="P:phosphorelay signal transduction system"/>
    <property type="evidence" value="ECO:0007669"/>
    <property type="project" value="InterPro"/>
</dbReference>
<evidence type="ECO:0000259" key="6">
    <source>
        <dbReference type="PROSITE" id="PS51755"/>
    </source>
</evidence>
<evidence type="ECO:0000313" key="7">
    <source>
        <dbReference type="EMBL" id="NYI95544.1"/>
    </source>
</evidence>
<keyword evidence="3 5" id="KW-0238">DNA-binding</keyword>
<dbReference type="PROSITE" id="PS51755">
    <property type="entry name" value="OMPR_PHOB"/>
    <property type="match status" value="1"/>
</dbReference>
<dbReference type="InterPro" id="IPR005158">
    <property type="entry name" value="BTAD"/>
</dbReference>
<dbReference type="Proteomes" id="UP000575985">
    <property type="component" value="Unassembled WGS sequence"/>
</dbReference>
<dbReference type="CDD" id="cd15831">
    <property type="entry name" value="BTAD"/>
    <property type="match status" value="1"/>
</dbReference>
<keyword evidence="4" id="KW-0804">Transcription</keyword>
<sequence length="278" mass="30615">MVFSVLGPLRVAVHGNPVRLSAGKQRALLAALLLSANEPVPQDQLVGWVWDRARPHSPRAALHTCLTRLRHTLDQHAAGLSAVVRTCSAGYLIEAGPDQLDLLRFRRLAAHARQAAARRDPDSESAALRQALALWSVPILPEVRSEALRRDLVARVTEEWLLVRERAHALALARGRHDPLIAELRDLVRQFPFHEGFWRQLVLALYRSGRRVEALETYAELSARLRDETGMDPCPESRELHLAVLRGDPALAAAGAVPVPAARTGQTGTLPEKSGIEP</sequence>
<dbReference type="GO" id="GO:0006355">
    <property type="term" value="P:regulation of DNA-templated transcription"/>
    <property type="evidence" value="ECO:0007669"/>
    <property type="project" value="InterPro"/>
</dbReference>
<keyword evidence="8" id="KW-1185">Reference proteome</keyword>
<dbReference type="Gene3D" id="1.10.10.10">
    <property type="entry name" value="Winged helix-like DNA-binding domain superfamily/Winged helix DNA-binding domain"/>
    <property type="match status" value="1"/>
</dbReference>
<name>A0A853BLH1_9ACTN</name>
<evidence type="ECO:0000256" key="1">
    <source>
        <dbReference type="ARBA" id="ARBA00005820"/>
    </source>
</evidence>
<organism evidence="7 8">
    <name type="scientific">Streptomonospora nanhaiensis</name>
    <dbReference type="NCBI Taxonomy" id="1323731"/>
    <lineage>
        <taxon>Bacteria</taxon>
        <taxon>Bacillati</taxon>
        <taxon>Actinomycetota</taxon>
        <taxon>Actinomycetes</taxon>
        <taxon>Streptosporangiales</taxon>
        <taxon>Nocardiopsidaceae</taxon>
        <taxon>Streptomonospora</taxon>
    </lineage>
</organism>
<comment type="similarity">
    <text evidence="1">Belongs to the AfsR/DnrI/RedD regulatory family.</text>
</comment>
<dbReference type="SUPFAM" id="SSF48452">
    <property type="entry name" value="TPR-like"/>
    <property type="match status" value="1"/>
</dbReference>
<evidence type="ECO:0000256" key="2">
    <source>
        <dbReference type="ARBA" id="ARBA00023015"/>
    </source>
</evidence>
<dbReference type="EMBL" id="JACCFO010000001">
    <property type="protein sequence ID" value="NYI95544.1"/>
    <property type="molecule type" value="Genomic_DNA"/>
</dbReference>
<gene>
    <name evidence="7" type="ORF">HNR12_001821</name>
</gene>
<accession>A0A853BLH1</accession>
<dbReference type="InterPro" id="IPR011990">
    <property type="entry name" value="TPR-like_helical_dom_sf"/>
</dbReference>
<dbReference type="PANTHER" id="PTHR35807:SF1">
    <property type="entry name" value="TRANSCRIPTIONAL REGULATOR REDD"/>
    <property type="match status" value="1"/>
</dbReference>
<comment type="caution">
    <text evidence="7">The sequence shown here is derived from an EMBL/GenBank/DDBJ whole genome shotgun (WGS) entry which is preliminary data.</text>
</comment>
<feature type="DNA-binding region" description="OmpR/PhoB-type" evidence="5">
    <location>
        <begin position="1"/>
        <end position="95"/>
    </location>
</feature>
<evidence type="ECO:0000256" key="3">
    <source>
        <dbReference type="ARBA" id="ARBA00023125"/>
    </source>
</evidence>
<evidence type="ECO:0000256" key="4">
    <source>
        <dbReference type="ARBA" id="ARBA00023163"/>
    </source>
</evidence>
<keyword evidence="2" id="KW-0805">Transcription regulation</keyword>
<dbReference type="Pfam" id="PF03704">
    <property type="entry name" value="BTAD"/>
    <property type="match status" value="1"/>
</dbReference>